<comment type="caution">
    <text evidence="2">The sequence shown here is derived from an EMBL/GenBank/DDBJ whole genome shotgun (WGS) entry which is preliminary data.</text>
</comment>
<organism evidence="2 3">
    <name type="scientific">Streptacidiphilus fuscans</name>
    <dbReference type="NCBI Taxonomy" id="2789292"/>
    <lineage>
        <taxon>Bacteria</taxon>
        <taxon>Bacillati</taxon>
        <taxon>Actinomycetota</taxon>
        <taxon>Actinomycetes</taxon>
        <taxon>Kitasatosporales</taxon>
        <taxon>Streptomycetaceae</taxon>
        <taxon>Streptacidiphilus</taxon>
    </lineage>
</organism>
<dbReference type="RefSeq" id="WP_196196532.1">
    <property type="nucleotide sequence ID" value="NZ_JADPRT010000011.1"/>
</dbReference>
<keyword evidence="3" id="KW-1185">Reference proteome</keyword>
<sequence length="276" mass="28791">MTTVAALPTGPAATRHTPDFRDLLRSERTKFTSLRSTWWCLGVLTVLGIGFNILVPALLTGSWNSMGPNSRQEFVHDTLGLVLQPGAQWAQIAACVLGVLFVASEFSTGMIRSTMLATPRRTPVLAAKATVFAAVLFVLGVLVAVPSLLIGSSITAAHASLPLADATTLRGVLGFGVYLALTGVLALSIGTLIRHTAGAVATVLGLQFVLPAAFQALPGNVGAHIAQALPAAANVMLGSGHNVSDVYAPWQGALILLGWTAVLYAAAHLMLRRRNV</sequence>
<feature type="transmembrane region" description="Helical" evidence="1">
    <location>
        <begin position="171"/>
        <end position="189"/>
    </location>
</feature>
<keyword evidence="1" id="KW-1133">Transmembrane helix</keyword>
<dbReference type="EMBL" id="JADPRT010000011">
    <property type="protein sequence ID" value="MBF9071386.1"/>
    <property type="molecule type" value="Genomic_DNA"/>
</dbReference>
<feature type="transmembrane region" description="Helical" evidence="1">
    <location>
        <begin position="129"/>
        <end position="151"/>
    </location>
</feature>
<feature type="transmembrane region" description="Helical" evidence="1">
    <location>
        <begin position="89"/>
        <end position="108"/>
    </location>
</feature>
<protein>
    <submittedName>
        <fullName evidence="2">ABC transporter permease</fullName>
    </submittedName>
</protein>
<dbReference type="PANTHER" id="PTHR37305:SF1">
    <property type="entry name" value="MEMBRANE PROTEIN"/>
    <property type="match status" value="1"/>
</dbReference>
<proteinExistence type="predicted"/>
<feature type="transmembrane region" description="Helical" evidence="1">
    <location>
        <begin position="38"/>
        <end position="59"/>
    </location>
</feature>
<dbReference type="AlphaFoldDB" id="A0A931B9A2"/>
<reference evidence="2" key="1">
    <citation type="submission" date="2020-11" db="EMBL/GenBank/DDBJ databases">
        <title>Isolation and identification of active actinomycetes.</title>
        <authorList>
            <person name="Yu B."/>
        </authorList>
    </citation>
    <scope>NUCLEOTIDE SEQUENCE</scope>
    <source>
        <strain evidence="2">NEAU-YB345</strain>
    </source>
</reference>
<evidence type="ECO:0000313" key="2">
    <source>
        <dbReference type="EMBL" id="MBF9071386.1"/>
    </source>
</evidence>
<evidence type="ECO:0000256" key="1">
    <source>
        <dbReference type="SAM" id="Phobius"/>
    </source>
</evidence>
<dbReference type="Proteomes" id="UP000657385">
    <property type="component" value="Unassembled WGS sequence"/>
</dbReference>
<feature type="transmembrane region" description="Helical" evidence="1">
    <location>
        <begin position="250"/>
        <end position="271"/>
    </location>
</feature>
<accession>A0A931B9A2</accession>
<dbReference type="PANTHER" id="PTHR37305">
    <property type="entry name" value="INTEGRAL MEMBRANE PROTEIN-RELATED"/>
    <property type="match status" value="1"/>
</dbReference>
<feature type="transmembrane region" description="Helical" evidence="1">
    <location>
        <begin position="196"/>
        <end position="214"/>
    </location>
</feature>
<name>A0A931B9A2_9ACTN</name>
<keyword evidence="1" id="KW-0812">Transmembrane</keyword>
<gene>
    <name evidence="2" type="ORF">I2501_25525</name>
</gene>
<keyword evidence="1" id="KW-0472">Membrane</keyword>
<evidence type="ECO:0000313" key="3">
    <source>
        <dbReference type="Proteomes" id="UP000657385"/>
    </source>
</evidence>